<dbReference type="AlphaFoldDB" id="A0AAD9YV63"/>
<evidence type="ECO:0000313" key="2">
    <source>
        <dbReference type="EMBL" id="KAK2780557.1"/>
    </source>
</evidence>
<evidence type="ECO:0000256" key="1">
    <source>
        <dbReference type="SAM" id="Phobius"/>
    </source>
</evidence>
<dbReference type="Pfam" id="PF17186">
    <property type="entry name" value="Lipocalin_9"/>
    <property type="match status" value="1"/>
</dbReference>
<dbReference type="InterPro" id="IPR053112">
    <property type="entry name" value="Fungal_Dehydratase/Hydratase"/>
</dbReference>
<keyword evidence="3" id="KW-1185">Reference proteome</keyword>
<dbReference type="PANTHER" id="PTHR40617:SF1">
    <property type="entry name" value="ATTH DOMAIN-CONTAINING PROTEIN-RELATED"/>
    <property type="match status" value="1"/>
</dbReference>
<keyword evidence="1" id="KW-1133">Transmembrane helix</keyword>
<dbReference type="PANTHER" id="PTHR40617">
    <property type="entry name" value="TERPENE CYCLASE ASQC"/>
    <property type="match status" value="1"/>
</dbReference>
<dbReference type="Proteomes" id="UP001281614">
    <property type="component" value="Unassembled WGS sequence"/>
</dbReference>
<dbReference type="InterPro" id="IPR023374">
    <property type="entry name" value="AttH-like_dom_sf"/>
</dbReference>
<feature type="transmembrane region" description="Helical" evidence="1">
    <location>
        <begin position="22"/>
        <end position="39"/>
    </location>
</feature>
<proteinExistence type="predicted"/>
<keyword evidence="1" id="KW-0812">Transmembrane</keyword>
<sequence length="147" mass="16179">MIADRETWTSLSLLGPRSTQDIALLSWILVLSVVSGGGFSNPSFDTYRFATVRVGEESQYVIPFDMEAGGRTCGSWTSAKSNITYPQSWTLSFENGDVLEVQSLRGDQEIYGSMKLSDTVYAGYVNVSGSFLGQERGFGVVEMIKLY</sequence>
<gene>
    <name evidence="2" type="ORF">CKAH01_00501</name>
</gene>
<keyword evidence="1" id="KW-0472">Membrane</keyword>
<accession>A0AAD9YV63</accession>
<protein>
    <submittedName>
        <fullName evidence="2">Uncharacterized protein</fullName>
    </submittedName>
</protein>
<comment type="caution">
    <text evidence="2">The sequence shown here is derived from an EMBL/GenBank/DDBJ whole genome shotgun (WGS) entry which is preliminary data.</text>
</comment>
<reference evidence="2" key="1">
    <citation type="submission" date="2023-02" db="EMBL/GenBank/DDBJ databases">
        <title>Colletotrichum kahawae CIFC_Que2 genome sequencing and assembly.</title>
        <authorList>
            <person name="Baroncelli R."/>
        </authorList>
    </citation>
    <scope>NUCLEOTIDE SEQUENCE</scope>
    <source>
        <strain evidence="2">CIFC_Que2</strain>
    </source>
</reference>
<dbReference type="SUPFAM" id="SSF159245">
    <property type="entry name" value="AttH-like"/>
    <property type="match status" value="1"/>
</dbReference>
<organism evidence="2 3">
    <name type="scientific">Colletotrichum kahawae</name>
    <name type="common">Coffee berry disease fungus</name>
    <dbReference type="NCBI Taxonomy" id="34407"/>
    <lineage>
        <taxon>Eukaryota</taxon>
        <taxon>Fungi</taxon>
        <taxon>Dikarya</taxon>
        <taxon>Ascomycota</taxon>
        <taxon>Pezizomycotina</taxon>
        <taxon>Sordariomycetes</taxon>
        <taxon>Hypocreomycetidae</taxon>
        <taxon>Glomerellales</taxon>
        <taxon>Glomerellaceae</taxon>
        <taxon>Colletotrichum</taxon>
        <taxon>Colletotrichum gloeosporioides species complex</taxon>
    </lineage>
</organism>
<dbReference type="EMBL" id="VYYT01000001">
    <property type="protein sequence ID" value="KAK2780557.1"/>
    <property type="molecule type" value="Genomic_DNA"/>
</dbReference>
<dbReference type="Gene3D" id="2.40.370.10">
    <property type="entry name" value="AttH-like domain"/>
    <property type="match status" value="1"/>
</dbReference>
<name>A0AAD9YV63_COLKA</name>
<evidence type="ECO:0000313" key="3">
    <source>
        <dbReference type="Proteomes" id="UP001281614"/>
    </source>
</evidence>